<accession>E0SSY8</accession>
<dbReference type="KEGG" id="iag:Igag_0708"/>
<gene>
    <name evidence="1" type="ordered locus">Igag_0708</name>
</gene>
<name>E0SSY8_IGNAA</name>
<reference evidence="1 2" key="1">
    <citation type="journal article" date="2010" name="Stand. Genomic Sci.">
        <title>Complete genome sequence of Ignisphaera aggregans type strain (AQ1.S1).</title>
        <authorList>
            <person name="Goker M."/>
            <person name="Held B."/>
            <person name="Lapidus A."/>
            <person name="Nolan M."/>
            <person name="Spring S."/>
            <person name="Yasawong M."/>
            <person name="Lucas S."/>
            <person name="Glavina Del Rio T."/>
            <person name="Tice H."/>
            <person name="Cheng J.F."/>
            <person name="Goodwin L."/>
            <person name="Tapia R."/>
            <person name="Pitluck S."/>
            <person name="Liolios K."/>
            <person name="Ivanova N."/>
            <person name="Mavromatis K."/>
            <person name="Mikhailova N."/>
            <person name="Pati A."/>
            <person name="Chen A."/>
            <person name="Palaniappan K."/>
            <person name="Brambilla E."/>
            <person name="Land M."/>
            <person name="Hauser L."/>
            <person name="Chang Y.J."/>
            <person name="Jeffries C.D."/>
            <person name="Brettin T."/>
            <person name="Detter J.C."/>
            <person name="Han C."/>
            <person name="Rohde M."/>
            <person name="Sikorski J."/>
            <person name="Woyke T."/>
            <person name="Bristow J."/>
            <person name="Eisen J.A."/>
            <person name="Markowitz V."/>
            <person name="Hugenholtz P."/>
            <person name="Kyrpides N.C."/>
            <person name="Klenk H.P."/>
        </authorList>
    </citation>
    <scope>NUCLEOTIDE SEQUENCE [LARGE SCALE GENOMIC DNA]</scope>
    <source>
        <strain evidence="2">DSM 17230 / JCM 13409 / AQ1.S1</strain>
    </source>
</reference>
<evidence type="ECO:0008006" key="3">
    <source>
        <dbReference type="Google" id="ProtNLM"/>
    </source>
</evidence>
<dbReference type="HOGENOM" id="CLU_848893_0_0_2"/>
<evidence type="ECO:0000313" key="1">
    <source>
        <dbReference type="EMBL" id="ADM27538.1"/>
    </source>
</evidence>
<dbReference type="BioCyc" id="IAGG583356:GHAH-704-MONOMER"/>
<evidence type="ECO:0000313" key="2">
    <source>
        <dbReference type="Proteomes" id="UP000001304"/>
    </source>
</evidence>
<dbReference type="Proteomes" id="UP000001304">
    <property type="component" value="Chromosome"/>
</dbReference>
<dbReference type="AlphaFoldDB" id="E0SSY8"/>
<sequence length="327" mass="37737">MVRVIAIGFTGNYVDYSVVREYYARVVQRIGVVTFFHPLRLVAEGFSREYMSVDDIVLESLDRGIIYSDTLKMVRRFDELVKTLSRVAHAVGVRVVFHTEYGLPLWCNELFRDRYLDVIPKLINDLSEKLRVYGLSGEFVVETHPGFTNLGTCRYRRDRLYCKDIERDLERLGRCIDLFRYELQERAGTNMIFVVEPRAGSKIYEPQSLDTHEKAYQFAKSHGLKLVLDPGQSILKQRSFEEVWNEIFDIADRDPNIVEEIHVHSPKARGGRGHGIPSPDELTKMKNLIKHLLEKRTNGTPLGIVLEILNTSPNKLLKIADEIINII</sequence>
<dbReference type="SUPFAM" id="SSF51658">
    <property type="entry name" value="Xylose isomerase-like"/>
    <property type="match status" value="1"/>
</dbReference>
<dbReference type="EMBL" id="CP002098">
    <property type="protein sequence ID" value="ADM27538.1"/>
    <property type="molecule type" value="Genomic_DNA"/>
</dbReference>
<proteinExistence type="predicted"/>
<dbReference type="InterPro" id="IPR036237">
    <property type="entry name" value="Xyl_isomerase-like_sf"/>
</dbReference>
<organism evidence="1 2">
    <name type="scientific">Ignisphaera aggregans (strain DSM 17230 / JCM 13409 / AQ1.S1)</name>
    <dbReference type="NCBI Taxonomy" id="583356"/>
    <lineage>
        <taxon>Archaea</taxon>
        <taxon>Thermoproteota</taxon>
        <taxon>Thermoprotei</taxon>
        <taxon>Desulfurococcales</taxon>
        <taxon>Desulfurococcaceae</taxon>
        <taxon>Ignisphaera</taxon>
    </lineage>
</organism>
<protein>
    <recommendedName>
        <fullName evidence="3">Xylose isomerase-like TIM barrel domain-containing protein</fullName>
    </recommendedName>
</protein>
<keyword evidence="2" id="KW-1185">Reference proteome</keyword>